<feature type="compositionally biased region" description="Basic and acidic residues" evidence="1">
    <location>
        <begin position="21"/>
        <end position="30"/>
    </location>
</feature>
<evidence type="ECO:0000313" key="2">
    <source>
        <dbReference type="EMBL" id="EPE24836.1"/>
    </source>
</evidence>
<protein>
    <submittedName>
        <fullName evidence="2">Uncharacterized protein</fullName>
    </submittedName>
</protein>
<accession>S3CYF5</accession>
<dbReference type="RefSeq" id="XP_008087751.1">
    <property type="nucleotide sequence ID" value="XM_008089560.1"/>
</dbReference>
<feature type="region of interest" description="Disordered" evidence="1">
    <location>
        <begin position="1"/>
        <end position="43"/>
    </location>
</feature>
<proteinExistence type="predicted"/>
<evidence type="ECO:0000256" key="1">
    <source>
        <dbReference type="SAM" id="MobiDB-lite"/>
    </source>
</evidence>
<gene>
    <name evidence="2" type="ORF">GLAREA_11417</name>
</gene>
<evidence type="ECO:0000313" key="3">
    <source>
        <dbReference type="Proteomes" id="UP000016922"/>
    </source>
</evidence>
<dbReference type="Proteomes" id="UP000016922">
    <property type="component" value="Unassembled WGS sequence"/>
</dbReference>
<dbReference type="EMBL" id="KE145372">
    <property type="protein sequence ID" value="EPE24836.1"/>
    <property type="molecule type" value="Genomic_DNA"/>
</dbReference>
<keyword evidence="3" id="KW-1185">Reference proteome</keyword>
<dbReference type="HOGENOM" id="CLU_3032522_0_0_1"/>
<reference evidence="2 3" key="1">
    <citation type="journal article" date="2013" name="BMC Genomics">
        <title>Genomics-driven discovery of the pneumocandin biosynthetic gene cluster in the fungus Glarea lozoyensis.</title>
        <authorList>
            <person name="Chen L."/>
            <person name="Yue Q."/>
            <person name="Zhang X."/>
            <person name="Xiang M."/>
            <person name="Wang C."/>
            <person name="Li S."/>
            <person name="Che Y."/>
            <person name="Ortiz-Lopez F.J."/>
            <person name="Bills G.F."/>
            <person name="Liu X."/>
            <person name="An Z."/>
        </authorList>
    </citation>
    <scope>NUCLEOTIDE SEQUENCE [LARGE SCALE GENOMIC DNA]</scope>
    <source>
        <strain evidence="3">ATCC 20868 / MF5171</strain>
    </source>
</reference>
<feature type="compositionally biased region" description="Basic and acidic residues" evidence="1">
    <location>
        <begin position="1"/>
        <end position="12"/>
    </location>
</feature>
<dbReference type="KEGG" id="glz:GLAREA_11417"/>
<dbReference type="AlphaFoldDB" id="S3CYF5"/>
<organism evidence="2 3">
    <name type="scientific">Glarea lozoyensis (strain ATCC 20868 / MF5171)</name>
    <dbReference type="NCBI Taxonomy" id="1116229"/>
    <lineage>
        <taxon>Eukaryota</taxon>
        <taxon>Fungi</taxon>
        <taxon>Dikarya</taxon>
        <taxon>Ascomycota</taxon>
        <taxon>Pezizomycotina</taxon>
        <taxon>Leotiomycetes</taxon>
        <taxon>Helotiales</taxon>
        <taxon>Helotiaceae</taxon>
        <taxon>Glarea</taxon>
    </lineage>
</organism>
<sequence length="55" mass="6245">MSRKFAENRGMADSDDGDLLAVDRAEAQDSKDDEESEDLSEYKDMIDWEGLSFPL</sequence>
<name>S3CYF5_GLAL2</name>
<dbReference type="GeneID" id="19470458"/>